<evidence type="ECO:0000256" key="9">
    <source>
        <dbReference type="RuleBase" id="RU369079"/>
    </source>
</evidence>
<evidence type="ECO:0000256" key="8">
    <source>
        <dbReference type="ARBA" id="ARBA00038436"/>
    </source>
</evidence>
<protein>
    <recommendedName>
        <fullName evidence="9">TRAP transporter small permease protein</fullName>
    </recommendedName>
</protein>
<evidence type="ECO:0000256" key="3">
    <source>
        <dbReference type="ARBA" id="ARBA00022475"/>
    </source>
</evidence>
<dbReference type="AlphaFoldDB" id="A0A1G8KVT3"/>
<comment type="subcellular location">
    <subcellularLocation>
        <location evidence="1 9">Cell inner membrane</location>
        <topology evidence="1 9">Multi-pass membrane protein</topology>
    </subcellularLocation>
</comment>
<keyword evidence="12" id="KW-1185">Reference proteome</keyword>
<feature type="domain" description="Tripartite ATP-independent periplasmic transporters DctQ component" evidence="10">
    <location>
        <begin position="29"/>
        <end position="158"/>
    </location>
</feature>
<feature type="transmembrane region" description="Helical" evidence="9">
    <location>
        <begin position="92"/>
        <end position="113"/>
    </location>
</feature>
<evidence type="ECO:0000256" key="6">
    <source>
        <dbReference type="ARBA" id="ARBA00022989"/>
    </source>
</evidence>
<feature type="transmembrane region" description="Helical" evidence="9">
    <location>
        <begin position="14"/>
        <end position="33"/>
    </location>
</feature>
<accession>A0A1G8KVT3</accession>
<comment type="subunit">
    <text evidence="9">The complex comprises the extracytoplasmic solute receptor protein and the two transmembrane proteins.</text>
</comment>
<dbReference type="InterPro" id="IPR055348">
    <property type="entry name" value="DctQ"/>
</dbReference>
<name>A0A1G8KVT3_9RHOB</name>
<evidence type="ECO:0000256" key="2">
    <source>
        <dbReference type="ARBA" id="ARBA00022448"/>
    </source>
</evidence>
<dbReference type="Pfam" id="PF04290">
    <property type="entry name" value="DctQ"/>
    <property type="match status" value="1"/>
</dbReference>
<gene>
    <name evidence="11" type="ORF">SAMN04487993_1005122</name>
</gene>
<keyword evidence="6 9" id="KW-1133">Transmembrane helix</keyword>
<evidence type="ECO:0000313" key="12">
    <source>
        <dbReference type="Proteomes" id="UP000199093"/>
    </source>
</evidence>
<dbReference type="GO" id="GO:0005886">
    <property type="term" value="C:plasma membrane"/>
    <property type="evidence" value="ECO:0007669"/>
    <property type="project" value="UniProtKB-SubCell"/>
</dbReference>
<keyword evidence="2 9" id="KW-0813">Transport</keyword>
<dbReference type="PANTHER" id="PTHR35011:SF10">
    <property type="entry name" value="TRAP TRANSPORTER SMALL PERMEASE PROTEIN"/>
    <property type="match status" value="1"/>
</dbReference>
<evidence type="ECO:0000256" key="4">
    <source>
        <dbReference type="ARBA" id="ARBA00022519"/>
    </source>
</evidence>
<feature type="transmembrane region" description="Helical" evidence="9">
    <location>
        <begin position="140"/>
        <end position="164"/>
    </location>
</feature>
<dbReference type="PANTHER" id="PTHR35011">
    <property type="entry name" value="2,3-DIKETO-L-GULONATE TRAP TRANSPORTER SMALL PERMEASE PROTEIN YIAM"/>
    <property type="match status" value="1"/>
</dbReference>
<proteinExistence type="inferred from homology"/>
<organism evidence="11 12">
    <name type="scientific">Salipiger marinus</name>
    <dbReference type="NCBI Taxonomy" id="555512"/>
    <lineage>
        <taxon>Bacteria</taxon>
        <taxon>Pseudomonadati</taxon>
        <taxon>Pseudomonadota</taxon>
        <taxon>Alphaproteobacteria</taxon>
        <taxon>Rhodobacterales</taxon>
        <taxon>Roseobacteraceae</taxon>
        <taxon>Salipiger</taxon>
    </lineage>
</organism>
<keyword evidence="3" id="KW-1003">Cell membrane</keyword>
<dbReference type="GO" id="GO:0022857">
    <property type="term" value="F:transmembrane transporter activity"/>
    <property type="evidence" value="ECO:0007669"/>
    <property type="project" value="UniProtKB-UniRule"/>
</dbReference>
<keyword evidence="7 9" id="KW-0472">Membrane</keyword>
<reference evidence="11 12" key="1">
    <citation type="submission" date="2016-10" db="EMBL/GenBank/DDBJ databases">
        <authorList>
            <person name="de Groot N.N."/>
        </authorList>
    </citation>
    <scope>NUCLEOTIDE SEQUENCE [LARGE SCALE GENOMIC DNA]</scope>
    <source>
        <strain evidence="11 12">DSM 26424</strain>
    </source>
</reference>
<evidence type="ECO:0000256" key="7">
    <source>
        <dbReference type="ARBA" id="ARBA00023136"/>
    </source>
</evidence>
<dbReference type="STRING" id="555512.SAMN04487993_1005122"/>
<dbReference type="InterPro" id="IPR007387">
    <property type="entry name" value="TRAP_DctQ"/>
</dbReference>
<dbReference type="GO" id="GO:0015740">
    <property type="term" value="P:C4-dicarboxylate transport"/>
    <property type="evidence" value="ECO:0007669"/>
    <property type="project" value="TreeGrafter"/>
</dbReference>
<keyword evidence="5 9" id="KW-0812">Transmembrane</keyword>
<comment type="similarity">
    <text evidence="8 9">Belongs to the TRAP transporter small permease family.</text>
</comment>
<evidence type="ECO:0000313" key="11">
    <source>
        <dbReference type="EMBL" id="SDI47635.1"/>
    </source>
</evidence>
<evidence type="ECO:0000256" key="1">
    <source>
        <dbReference type="ARBA" id="ARBA00004429"/>
    </source>
</evidence>
<dbReference type="EMBL" id="FNEJ01000005">
    <property type="protein sequence ID" value="SDI47635.1"/>
    <property type="molecule type" value="Genomic_DNA"/>
</dbReference>
<evidence type="ECO:0000256" key="5">
    <source>
        <dbReference type="ARBA" id="ARBA00022692"/>
    </source>
</evidence>
<keyword evidence="4 9" id="KW-0997">Cell inner membrane</keyword>
<evidence type="ECO:0000259" key="10">
    <source>
        <dbReference type="Pfam" id="PF04290"/>
    </source>
</evidence>
<feature type="transmembrane region" description="Helical" evidence="9">
    <location>
        <begin position="53"/>
        <end position="71"/>
    </location>
</feature>
<sequence>MPQENRVAQALTPAARALALLAGYALLLLTLVITVEVLLRRFANISLQGSDELGGYTLAMIGAFGFSLAALERAHTRVEILTERAGPGTGSVLNLLATLGTMLMALFMAWQGWVALMESVEFRSLSGTPLMTPLWMPQGVWVFGLAVFALVSTALFLHAALLFARDRDRLNRFYGPKALKEVIDEEQAGMTARGAR</sequence>
<comment type="function">
    <text evidence="9">Part of the tripartite ATP-independent periplasmic (TRAP) transport system.</text>
</comment>
<dbReference type="RefSeq" id="WP_230795659.1">
    <property type="nucleotide sequence ID" value="NZ_FNEJ01000005.1"/>
</dbReference>
<dbReference type="Proteomes" id="UP000199093">
    <property type="component" value="Unassembled WGS sequence"/>
</dbReference>